<sequence>MIPLAKTVIALSALLIASASSAPATCNATPRSRDVIRAVNLGGWLLLEPWITPSMFEQFVSQPSEKQAVDEWTFCQVLGKQECARQLKSHWDSWVTPDDINKLASFGLSHVRIPVGYWAFTIEDGEPYVDGQAEYIEKAIKWSASAGLKVILDLHGVPGSQNGFDNSGRRGPINWQKSQNNIDRTAYALNKMANIAARYPTTVDSIQLANEPANWGLDMNKVVAFYNQTIPKIHTIAPSAQALFHDSFLPLSDWHSLRNPQWQNTIIDTHIYHVFDTGLLQLDNQGHIDQAKRNGDNIANFNLTMPVVTGEWSLATSDCAKWLNGFGNGARWDDTFADLNSHEKVGPSCPGKNNCQCSGDGPGGSDVSKFSAGYKSFLREFAEAQINAYERGIGWAFWNFKTEGAPQWDYIKGVENGWIPKF</sequence>
<dbReference type="Proteomes" id="UP001145114">
    <property type="component" value="Unassembled WGS sequence"/>
</dbReference>
<comment type="caution">
    <text evidence="1">The sequence shown here is derived from an EMBL/GenBank/DDBJ whole genome shotgun (WGS) entry which is preliminary data.</text>
</comment>
<gene>
    <name evidence="1" type="ORF">EV182_001785</name>
</gene>
<dbReference type="EMBL" id="JAMZIH010005444">
    <property type="protein sequence ID" value="KAJ1675171.1"/>
    <property type="molecule type" value="Genomic_DNA"/>
</dbReference>
<protein>
    <submittedName>
        <fullName evidence="1">Uncharacterized protein</fullName>
    </submittedName>
</protein>
<accession>A0ACC1HFP7</accession>
<evidence type="ECO:0000313" key="2">
    <source>
        <dbReference type="Proteomes" id="UP001145114"/>
    </source>
</evidence>
<proteinExistence type="predicted"/>
<organism evidence="1 2">
    <name type="scientific">Spiromyces aspiralis</name>
    <dbReference type="NCBI Taxonomy" id="68401"/>
    <lineage>
        <taxon>Eukaryota</taxon>
        <taxon>Fungi</taxon>
        <taxon>Fungi incertae sedis</taxon>
        <taxon>Zoopagomycota</taxon>
        <taxon>Kickxellomycotina</taxon>
        <taxon>Kickxellomycetes</taxon>
        <taxon>Kickxellales</taxon>
        <taxon>Kickxellaceae</taxon>
        <taxon>Spiromyces</taxon>
    </lineage>
</organism>
<evidence type="ECO:0000313" key="1">
    <source>
        <dbReference type="EMBL" id="KAJ1675171.1"/>
    </source>
</evidence>
<keyword evidence="2" id="KW-1185">Reference proteome</keyword>
<reference evidence="1" key="1">
    <citation type="submission" date="2022-06" db="EMBL/GenBank/DDBJ databases">
        <title>Phylogenomic reconstructions and comparative analyses of Kickxellomycotina fungi.</title>
        <authorList>
            <person name="Reynolds N.K."/>
            <person name="Stajich J.E."/>
            <person name="Barry K."/>
            <person name="Grigoriev I.V."/>
            <person name="Crous P."/>
            <person name="Smith M.E."/>
        </authorList>
    </citation>
    <scope>NUCLEOTIDE SEQUENCE</scope>
    <source>
        <strain evidence="1">RSA 2271</strain>
    </source>
</reference>
<name>A0ACC1HFP7_9FUNG</name>